<accession>A0ABY5T2J5</accession>
<evidence type="ECO:0000313" key="2">
    <source>
        <dbReference type="Proteomes" id="UP001160508"/>
    </source>
</evidence>
<keyword evidence="2" id="KW-1185">Reference proteome</keyword>
<dbReference type="Proteomes" id="UP001160508">
    <property type="component" value="Segment"/>
</dbReference>
<protein>
    <recommendedName>
        <fullName evidence="3">DUF551 domain-containing protein</fullName>
    </recommendedName>
</protein>
<evidence type="ECO:0008006" key="3">
    <source>
        <dbReference type="Google" id="ProtNLM"/>
    </source>
</evidence>
<reference evidence="1" key="1">
    <citation type="submission" date="2022-07" db="EMBL/GenBank/DDBJ databases">
        <authorList>
            <person name="Nishijima S."/>
        </authorList>
    </citation>
    <scope>NUCLEOTIDE SEQUENCE</scope>
    <source>
        <strain evidence="1">1827_77749</strain>
    </source>
</reference>
<evidence type="ECO:0000313" key="1">
    <source>
        <dbReference type="EMBL" id="UVN06047.1"/>
    </source>
</evidence>
<organism evidence="1 2">
    <name type="scientific">Bacteriophage sp</name>
    <dbReference type="NCBI Taxonomy" id="38018"/>
    <lineage>
        <taxon>Viruses</taxon>
    </lineage>
</organism>
<dbReference type="EMBL" id="OP031061">
    <property type="protein sequence ID" value="UVN06047.1"/>
    <property type="molecule type" value="Genomic_DNA"/>
</dbReference>
<sequence>MIKEDIEKAANEFADREYEYNDIDRNALYKGFYWGAQWRINSVWHNANEVPKKKGYILVWINGDHPIFVTWNINVIPTDWAKTVKLNNVVKWAYIEDIIPNMEE</sequence>
<proteinExistence type="predicted"/>
<name>A0ABY5T2J5_9VIRU</name>